<evidence type="ECO:0000259" key="2">
    <source>
        <dbReference type="PROSITE" id="PS50026"/>
    </source>
</evidence>
<evidence type="ECO:0000313" key="3">
    <source>
        <dbReference type="Proteomes" id="UP000694923"/>
    </source>
</evidence>
<dbReference type="InterPro" id="IPR000742">
    <property type="entry name" value="EGF"/>
</dbReference>
<feature type="disulfide bond" evidence="1">
    <location>
        <begin position="124"/>
        <end position="133"/>
    </location>
</feature>
<feature type="disulfide bond" evidence="1">
    <location>
        <begin position="106"/>
        <end position="116"/>
    </location>
</feature>
<accession>A0ABM0SD18</accession>
<comment type="caution">
    <text evidence="1">Lacks conserved residue(s) required for the propagation of feature annotation.</text>
</comment>
<protein>
    <submittedName>
        <fullName evidence="4">Latent-transforming growth factor beta-binding protein 1-like</fullName>
    </submittedName>
</protein>
<dbReference type="GeneID" id="103608091"/>
<keyword evidence="1" id="KW-1015">Disulfide bond</keyword>
<dbReference type="CDD" id="cd00054">
    <property type="entry name" value="EGF_CA"/>
    <property type="match status" value="1"/>
</dbReference>
<dbReference type="PROSITE" id="PS50026">
    <property type="entry name" value="EGF_3"/>
    <property type="match status" value="1"/>
</dbReference>
<dbReference type="RefSeq" id="XP_008590759.1">
    <property type="nucleotide sequence ID" value="XM_008592537.1"/>
</dbReference>
<dbReference type="Pfam" id="PF00008">
    <property type="entry name" value="EGF"/>
    <property type="match status" value="1"/>
</dbReference>
<evidence type="ECO:0000313" key="4">
    <source>
        <dbReference type="RefSeq" id="XP_008590759.1"/>
    </source>
</evidence>
<keyword evidence="1" id="KW-0245">EGF-like domain</keyword>
<gene>
    <name evidence="4" type="primary">LOC103608091</name>
</gene>
<proteinExistence type="predicted"/>
<reference evidence="4" key="1">
    <citation type="submission" date="2025-08" db="UniProtKB">
        <authorList>
            <consortium name="RefSeq"/>
        </authorList>
    </citation>
    <scope>IDENTIFICATION</scope>
</reference>
<name>A0ABM0SD18_GALVR</name>
<organism evidence="3 4">
    <name type="scientific">Galeopterus variegatus</name>
    <name type="common">Malayan flying lemur</name>
    <name type="synonym">Cynocephalus variegatus</name>
    <dbReference type="NCBI Taxonomy" id="482537"/>
    <lineage>
        <taxon>Eukaryota</taxon>
        <taxon>Metazoa</taxon>
        <taxon>Chordata</taxon>
        <taxon>Craniata</taxon>
        <taxon>Vertebrata</taxon>
        <taxon>Euteleostomi</taxon>
        <taxon>Mammalia</taxon>
        <taxon>Eutheria</taxon>
        <taxon>Euarchontoglires</taxon>
        <taxon>Dermoptera</taxon>
        <taxon>Cynocephalidae</taxon>
        <taxon>Galeopterus</taxon>
    </lineage>
</organism>
<dbReference type="PROSITE" id="PS00022">
    <property type="entry name" value="EGF_1"/>
    <property type="match status" value="1"/>
</dbReference>
<dbReference type="SMART" id="SM00181">
    <property type="entry name" value="EGF"/>
    <property type="match status" value="1"/>
</dbReference>
<dbReference type="Proteomes" id="UP000694923">
    <property type="component" value="Unplaced"/>
</dbReference>
<feature type="non-terminal residue" evidence="4">
    <location>
        <position position="239"/>
    </location>
</feature>
<sequence length="239" mass="26053">MIHHGQTQEYVLKPKYFPAQKVISGEQSTEGSFPLRYGKDQVAAPFQLSNHTGRIKVVFTPSICKVTCTKGSCQNSCEKGNTTTLISENGHAADTLTATNFRVVICHLPCMNGGQCSSRDKCQCPPNFTGKLCQIPVHGASVPKLYQHSQQPGKVLGTHVIHSTHTLPLTMTSQQGVKVKFPPNIVNIHVKHPPEASVQIHQVSRIDGPTGQKQVIPHVYPVAAKTQLGRCFQETIGSQ</sequence>
<evidence type="ECO:0000256" key="1">
    <source>
        <dbReference type="PROSITE-ProRule" id="PRU00076"/>
    </source>
</evidence>
<keyword evidence="3" id="KW-1185">Reference proteome</keyword>
<feature type="domain" description="EGF-like" evidence="2">
    <location>
        <begin position="102"/>
        <end position="134"/>
    </location>
</feature>
<dbReference type="Gene3D" id="2.10.25.10">
    <property type="entry name" value="Laminin"/>
    <property type="match status" value="1"/>
</dbReference>
<dbReference type="SUPFAM" id="SSF57196">
    <property type="entry name" value="EGF/Laminin"/>
    <property type="match status" value="1"/>
</dbReference>